<name>A0AAE3MAD3_9BACT</name>
<dbReference type="RefSeq" id="WP_301193318.1">
    <property type="nucleotide sequence ID" value="NZ_JAPDPJ010000215.1"/>
</dbReference>
<gene>
    <name evidence="2" type="ORF">OM075_25165</name>
</gene>
<dbReference type="Proteomes" id="UP001209229">
    <property type="component" value="Unassembled WGS sequence"/>
</dbReference>
<comment type="caution">
    <text evidence="2">The sequence shown here is derived from an EMBL/GenBank/DDBJ whole genome shotgun (WGS) entry which is preliminary data.</text>
</comment>
<reference evidence="2" key="1">
    <citation type="submission" date="2022-10" db="EMBL/GenBank/DDBJ databases">
        <authorList>
            <person name="Yu W.X."/>
        </authorList>
    </citation>
    <scope>NUCLEOTIDE SEQUENCE</scope>
    <source>
        <strain evidence="2">AAT</strain>
    </source>
</reference>
<accession>A0AAE3MAD3</accession>
<organism evidence="2 3">
    <name type="scientific">Plebeiibacterium sediminum</name>
    <dbReference type="NCBI Taxonomy" id="2992112"/>
    <lineage>
        <taxon>Bacteria</taxon>
        <taxon>Pseudomonadati</taxon>
        <taxon>Bacteroidota</taxon>
        <taxon>Bacteroidia</taxon>
        <taxon>Marinilabiliales</taxon>
        <taxon>Marinilabiliaceae</taxon>
        <taxon>Plebeiibacterium</taxon>
    </lineage>
</organism>
<dbReference type="AlphaFoldDB" id="A0AAE3MAD3"/>
<keyword evidence="1" id="KW-0472">Membrane</keyword>
<keyword evidence="3" id="KW-1185">Reference proteome</keyword>
<evidence type="ECO:0000313" key="3">
    <source>
        <dbReference type="Proteomes" id="UP001209229"/>
    </source>
</evidence>
<protein>
    <submittedName>
        <fullName evidence="2">Uncharacterized protein</fullName>
    </submittedName>
</protein>
<proteinExistence type="predicted"/>
<evidence type="ECO:0000313" key="2">
    <source>
        <dbReference type="EMBL" id="MCW3789774.1"/>
    </source>
</evidence>
<keyword evidence="1" id="KW-0812">Transmembrane</keyword>
<dbReference type="EMBL" id="JAPDPJ010000215">
    <property type="protein sequence ID" value="MCW3789774.1"/>
    <property type="molecule type" value="Genomic_DNA"/>
</dbReference>
<sequence>MKLNYKKTIKIISIIGITGIGIFFTIKIVIFLLFAKNYMDDKSPEYLDYVANRIGFTTTNIESLSQKEIIFERIDSFLIDNSEYCVPSGIQIQPLICSGCTTKEILVYFSEKPIEIYRITFEMTGGYIDEIYTLKDNEFIEYKTEKLEDKEKERISNRVKEEVLDKIDWELE</sequence>
<keyword evidence="1" id="KW-1133">Transmembrane helix</keyword>
<evidence type="ECO:0000256" key="1">
    <source>
        <dbReference type="SAM" id="Phobius"/>
    </source>
</evidence>
<feature type="transmembrane region" description="Helical" evidence="1">
    <location>
        <begin position="12"/>
        <end position="35"/>
    </location>
</feature>